<evidence type="ECO:0000313" key="6">
    <source>
        <dbReference type="EMBL" id="KYR01697.1"/>
    </source>
</evidence>
<dbReference type="InParanoid" id="A0A152A6J7"/>
<evidence type="ECO:0000256" key="2">
    <source>
        <dbReference type="ARBA" id="ARBA00005877"/>
    </source>
</evidence>
<comment type="caution">
    <text evidence="6">The sequence shown here is derived from an EMBL/GenBank/DDBJ whole genome shotgun (WGS) entry which is preliminary data.</text>
</comment>
<evidence type="ECO:0000259" key="5">
    <source>
        <dbReference type="PROSITE" id="PS51819"/>
    </source>
</evidence>
<keyword evidence="7" id="KW-1185">Reference proteome</keyword>
<comment type="similarity">
    <text evidence="2">Belongs to the 4HPPD family.</text>
</comment>
<dbReference type="PROSITE" id="PS51819">
    <property type="entry name" value="VOC"/>
    <property type="match status" value="2"/>
</dbReference>
<evidence type="ECO:0000256" key="3">
    <source>
        <dbReference type="ARBA" id="ARBA00022737"/>
    </source>
</evidence>
<feature type="domain" description="VOC" evidence="5">
    <location>
        <begin position="222"/>
        <end position="386"/>
    </location>
</feature>
<dbReference type="InterPro" id="IPR004360">
    <property type="entry name" value="Glyas_Fos-R_dOase_dom"/>
</dbReference>
<dbReference type="OMA" id="DHIATCI"/>
<dbReference type="PANTHER" id="PTHR11959">
    <property type="entry name" value="4-HYDROXYPHENYLPYRUVATE DIOXYGENASE"/>
    <property type="match status" value="1"/>
</dbReference>
<dbReference type="AlphaFoldDB" id="A0A152A6J7"/>
<keyword evidence="6" id="KW-0223">Dioxygenase</keyword>
<accession>A0A152A6J7</accession>
<sequence length="459" mass="52757">MIEIEHKTSNLEFIDYIEFWVGNSKAFIKSYLEPLNFHVIGYFNNPINSRVQYLLFNRDPSTSDYQRIRIFDNSILDKRSDYQFIIVTSSISPSDTEFQTKHQLHGDFIQNIAFYCTDIQKVYQKAVYSDSTIAIMSPSIKTFGASNSVEMAQIQSPFPDVIHTFVKRDLRVHFHNPLNLFPEFLPVSQLGNAFASHPLSPSQDGASLQGVEESPSNRNTCALDHVACCVLMDQIPNYTQWYFDKLGFRLMYDQNAHSDSEENEFVLNQNYYVIDKSDFKFTKTENVGLKMAVLSNQGTNYETSQVPPIIIVISEGIKEGRGQIEQYLKFNGGAGIQHLAFNTPDIFQSVNYAVNHKFEFVQVPDSYYKSLSNRTELEHILPTLTPQCVQNMQKYKILIDSDQNNKKGYIQQIFSKYLCDKPTIFFELIQRSSALGFGKGNIIALFESIEKENEMKNKK</sequence>
<dbReference type="Proteomes" id="UP000076078">
    <property type="component" value="Unassembled WGS sequence"/>
</dbReference>
<dbReference type="Pfam" id="PF00903">
    <property type="entry name" value="Glyoxalase"/>
    <property type="match status" value="1"/>
</dbReference>
<keyword evidence="6" id="KW-0670">Pyruvate</keyword>
<proteinExistence type="inferred from homology"/>
<protein>
    <submittedName>
        <fullName evidence="6">4-hydroxyphenylpyruvate dioxygenase-like protein</fullName>
    </submittedName>
</protein>
<evidence type="ECO:0000313" key="7">
    <source>
        <dbReference type="Proteomes" id="UP000076078"/>
    </source>
</evidence>
<comment type="cofactor">
    <cofactor evidence="1">
        <name>Fe cation</name>
        <dbReference type="ChEBI" id="CHEBI:24875"/>
    </cofactor>
</comment>
<evidence type="ECO:0000256" key="1">
    <source>
        <dbReference type="ARBA" id="ARBA00001962"/>
    </source>
</evidence>
<organism evidence="6 7">
    <name type="scientific">Tieghemostelium lacteum</name>
    <name type="common">Slime mold</name>
    <name type="synonym">Dictyostelium lacteum</name>
    <dbReference type="NCBI Taxonomy" id="361077"/>
    <lineage>
        <taxon>Eukaryota</taxon>
        <taxon>Amoebozoa</taxon>
        <taxon>Evosea</taxon>
        <taxon>Eumycetozoa</taxon>
        <taxon>Dictyostelia</taxon>
        <taxon>Dictyosteliales</taxon>
        <taxon>Raperosteliaceae</taxon>
        <taxon>Tieghemostelium</taxon>
    </lineage>
</organism>
<keyword evidence="4" id="KW-0408">Iron</keyword>
<name>A0A152A6J7_TIELA</name>
<dbReference type="InterPro" id="IPR005956">
    <property type="entry name" value="4OHPhenylPyrv_dOase"/>
</dbReference>
<dbReference type="OrthoDB" id="414569at2759"/>
<dbReference type="GO" id="GO:0006572">
    <property type="term" value="P:L-tyrosine catabolic process"/>
    <property type="evidence" value="ECO:0007669"/>
    <property type="project" value="TreeGrafter"/>
</dbReference>
<dbReference type="InterPro" id="IPR037523">
    <property type="entry name" value="VOC_core"/>
</dbReference>
<dbReference type="EMBL" id="LODT01000006">
    <property type="protein sequence ID" value="KYR01697.1"/>
    <property type="molecule type" value="Genomic_DNA"/>
</dbReference>
<dbReference type="STRING" id="361077.A0A152A6J7"/>
<dbReference type="PANTHER" id="PTHR11959:SF6">
    <property type="entry name" value="VOC DOMAIN-CONTAINING PROTEIN"/>
    <property type="match status" value="1"/>
</dbReference>
<keyword evidence="6" id="KW-0560">Oxidoreductase</keyword>
<dbReference type="SUPFAM" id="SSF54593">
    <property type="entry name" value="Glyoxalase/Bleomycin resistance protein/Dihydroxybiphenyl dioxygenase"/>
    <property type="match status" value="1"/>
</dbReference>
<dbReference type="GO" id="GO:0003868">
    <property type="term" value="F:4-hydroxyphenylpyruvate dioxygenase activity"/>
    <property type="evidence" value="ECO:0007669"/>
    <property type="project" value="InterPro"/>
</dbReference>
<dbReference type="Gene3D" id="3.10.180.10">
    <property type="entry name" value="2,3-Dihydroxybiphenyl 1,2-Dioxygenase, domain 1"/>
    <property type="match status" value="2"/>
</dbReference>
<reference evidence="6 7" key="1">
    <citation type="submission" date="2015-12" db="EMBL/GenBank/DDBJ databases">
        <title>Dictyostelia acquired genes for synthesis and detection of signals that induce cell-type specialization by lateral gene transfer from prokaryotes.</title>
        <authorList>
            <person name="Gloeckner G."/>
            <person name="Schaap P."/>
        </authorList>
    </citation>
    <scope>NUCLEOTIDE SEQUENCE [LARGE SCALE GENOMIC DNA]</scope>
    <source>
        <strain evidence="6 7">TK</strain>
    </source>
</reference>
<gene>
    <name evidence="6" type="ORF">DLAC_01702</name>
</gene>
<evidence type="ECO:0000256" key="4">
    <source>
        <dbReference type="ARBA" id="ARBA00023004"/>
    </source>
</evidence>
<keyword evidence="3" id="KW-0677">Repeat</keyword>
<dbReference type="InterPro" id="IPR029068">
    <property type="entry name" value="Glyas_Bleomycin-R_OHBP_Dase"/>
</dbReference>
<feature type="domain" description="VOC" evidence="5">
    <location>
        <begin position="13"/>
        <end position="168"/>
    </location>
</feature>